<sequence length="160" mass="17753">MTGQFTASTRTDDLPEAMAELAGEFHALEQRDRLQLLLELANDLPDLPERYDGKLDQMEQVDECQSPVFLAVEVDSVEPRTVHLFLSAPPEAPTTRGFAGILHESLDGLGAQEVLAVPDEAPYRFGLAEAVSPLRMRGMVGMLGRIKRQVRAHTTLEERQ</sequence>
<organism evidence="3 4">
    <name type="scientific">Ornithinimicrobium ciconiae</name>
    <dbReference type="NCBI Taxonomy" id="2594265"/>
    <lineage>
        <taxon>Bacteria</taxon>
        <taxon>Bacillati</taxon>
        <taxon>Actinomycetota</taxon>
        <taxon>Actinomycetes</taxon>
        <taxon>Micrococcales</taxon>
        <taxon>Ornithinimicrobiaceae</taxon>
        <taxon>Ornithinimicrobium</taxon>
    </lineage>
</organism>
<dbReference type="AlphaFoldDB" id="A0A516GB07"/>
<dbReference type="OrthoDB" id="9806335at2"/>
<dbReference type="Pfam" id="PF02657">
    <property type="entry name" value="SufE"/>
    <property type="match status" value="1"/>
</dbReference>
<proteinExistence type="inferred from homology"/>
<dbReference type="RefSeq" id="WP_143783355.1">
    <property type="nucleotide sequence ID" value="NZ_CP041616.1"/>
</dbReference>
<dbReference type="KEGG" id="orz:FNH13_10330"/>
<name>A0A516GB07_9MICO</name>
<dbReference type="PANTHER" id="PTHR43597:SF5">
    <property type="entry name" value="SUFE-LIKE PROTEIN 2, CHLOROPLASTIC"/>
    <property type="match status" value="1"/>
</dbReference>
<dbReference type="InterPro" id="IPR003808">
    <property type="entry name" value="Fe-S_metab-assoc_dom"/>
</dbReference>
<evidence type="ECO:0000256" key="1">
    <source>
        <dbReference type="ARBA" id="ARBA00010282"/>
    </source>
</evidence>
<feature type="domain" description="Fe-S metabolism associated" evidence="2">
    <location>
        <begin position="24"/>
        <end position="149"/>
    </location>
</feature>
<reference evidence="3 4" key="1">
    <citation type="submission" date="2019-07" db="EMBL/GenBank/DDBJ databases">
        <title>complete genome sequencing of Ornithinimicrobium sp. H23M54.</title>
        <authorList>
            <person name="Bae J.-W."/>
            <person name="Lee S.-Y."/>
        </authorList>
    </citation>
    <scope>NUCLEOTIDE SEQUENCE [LARGE SCALE GENOMIC DNA]</scope>
    <source>
        <strain evidence="3 4">H23M54</strain>
    </source>
</reference>
<evidence type="ECO:0000313" key="3">
    <source>
        <dbReference type="EMBL" id="QDO88678.1"/>
    </source>
</evidence>
<evidence type="ECO:0000259" key="2">
    <source>
        <dbReference type="Pfam" id="PF02657"/>
    </source>
</evidence>
<dbReference type="PANTHER" id="PTHR43597">
    <property type="entry name" value="SULFUR ACCEPTOR PROTEIN CSDE"/>
    <property type="match status" value="1"/>
</dbReference>
<dbReference type="EMBL" id="CP041616">
    <property type="protein sequence ID" value="QDO88678.1"/>
    <property type="molecule type" value="Genomic_DNA"/>
</dbReference>
<keyword evidence="4" id="KW-1185">Reference proteome</keyword>
<gene>
    <name evidence="3" type="ORF">FNH13_10330</name>
</gene>
<protein>
    <submittedName>
        <fullName evidence="3">SufE family protein</fullName>
    </submittedName>
</protein>
<accession>A0A516GB07</accession>
<dbReference type="Gene3D" id="3.90.1010.10">
    <property type="match status" value="1"/>
</dbReference>
<evidence type="ECO:0000313" key="4">
    <source>
        <dbReference type="Proteomes" id="UP000315395"/>
    </source>
</evidence>
<comment type="similarity">
    <text evidence="1">Belongs to the SufE family.</text>
</comment>
<dbReference type="SUPFAM" id="SSF82649">
    <property type="entry name" value="SufE/NifU"/>
    <property type="match status" value="1"/>
</dbReference>
<dbReference type="Proteomes" id="UP000315395">
    <property type="component" value="Chromosome"/>
</dbReference>